<comment type="caution">
    <text evidence="6">The sequence shown here is derived from an EMBL/GenBank/DDBJ whole genome shotgun (WGS) entry which is preliminary data.</text>
</comment>
<dbReference type="RefSeq" id="WP_134361669.1">
    <property type="nucleotide sequence ID" value="NZ_FOCN01000010.1"/>
</dbReference>
<organism evidence="6 7">
    <name type="scientific">Cryobacterium luteum</name>
    <dbReference type="NCBI Taxonomy" id="1424661"/>
    <lineage>
        <taxon>Bacteria</taxon>
        <taxon>Bacillati</taxon>
        <taxon>Actinomycetota</taxon>
        <taxon>Actinomycetes</taxon>
        <taxon>Micrococcales</taxon>
        <taxon>Microbacteriaceae</taxon>
        <taxon>Cryobacterium</taxon>
    </lineage>
</organism>
<evidence type="ECO:0000256" key="2">
    <source>
        <dbReference type="ARBA" id="ARBA00022692"/>
    </source>
</evidence>
<comment type="subcellular location">
    <subcellularLocation>
        <location evidence="1">Membrane</location>
        <topology evidence="1">Multi-pass membrane protein</topology>
    </subcellularLocation>
</comment>
<evidence type="ECO:0000256" key="1">
    <source>
        <dbReference type="ARBA" id="ARBA00004141"/>
    </source>
</evidence>
<gene>
    <name evidence="6" type="ORF">E3O10_02105</name>
</gene>
<keyword evidence="2 5" id="KW-0812">Transmembrane</keyword>
<sequence>MSLQGMWNEYAHFVVSRQDADLNTLTTGVASLVSGQLGSGNQYPLVLASALLMTIPVAIMIVIFQKRIMNTTEGGEKG</sequence>
<evidence type="ECO:0000313" key="7">
    <source>
        <dbReference type="Proteomes" id="UP000297654"/>
    </source>
</evidence>
<name>A0A5F0DCU8_9MICO</name>
<keyword evidence="6" id="KW-0762">Sugar transport</keyword>
<evidence type="ECO:0000313" key="6">
    <source>
        <dbReference type="EMBL" id="TFB94261.1"/>
    </source>
</evidence>
<feature type="transmembrane region" description="Helical" evidence="5">
    <location>
        <begin position="43"/>
        <end position="64"/>
    </location>
</feature>
<accession>A0A5F0DCU8</accession>
<evidence type="ECO:0000256" key="5">
    <source>
        <dbReference type="SAM" id="Phobius"/>
    </source>
</evidence>
<dbReference type="AlphaFoldDB" id="A0A5F0DCU8"/>
<reference evidence="6 7" key="1">
    <citation type="submission" date="2019-03" db="EMBL/GenBank/DDBJ databases">
        <title>Genomics of glacier-inhabiting Cryobacterium strains.</title>
        <authorList>
            <person name="Liu Q."/>
            <person name="Xin Y.-H."/>
        </authorList>
    </citation>
    <scope>NUCLEOTIDE SEQUENCE [LARGE SCALE GENOMIC DNA]</scope>
    <source>
        <strain evidence="6 7">Hh15</strain>
    </source>
</reference>
<keyword evidence="4 5" id="KW-0472">Membrane</keyword>
<dbReference type="OrthoDB" id="2063054at2"/>
<evidence type="ECO:0000256" key="4">
    <source>
        <dbReference type="ARBA" id="ARBA00023136"/>
    </source>
</evidence>
<keyword evidence="3 5" id="KW-1133">Transmembrane helix</keyword>
<dbReference type="SUPFAM" id="SSF161098">
    <property type="entry name" value="MetI-like"/>
    <property type="match status" value="1"/>
</dbReference>
<dbReference type="Proteomes" id="UP000297654">
    <property type="component" value="Unassembled WGS sequence"/>
</dbReference>
<proteinExistence type="predicted"/>
<keyword evidence="7" id="KW-1185">Reference proteome</keyword>
<dbReference type="Gene3D" id="1.10.3720.10">
    <property type="entry name" value="MetI-like"/>
    <property type="match status" value="1"/>
</dbReference>
<dbReference type="EMBL" id="SOFF01000009">
    <property type="protein sequence ID" value="TFB94261.1"/>
    <property type="molecule type" value="Genomic_DNA"/>
</dbReference>
<dbReference type="InterPro" id="IPR035906">
    <property type="entry name" value="MetI-like_sf"/>
</dbReference>
<dbReference type="GO" id="GO:0016020">
    <property type="term" value="C:membrane"/>
    <property type="evidence" value="ECO:0007669"/>
    <property type="project" value="UniProtKB-SubCell"/>
</dbReference>
<evidence type="ECO:0000256" key="3">
    <source>
        <dbReference type="ARBA" id="ARBA00022989"/>
    </source>
</evidence>
<protein>
    <submittedName>
        <fullName evidence="6">Glucose transporter permease</fullName>
    </submittedName>
</protein>
<keyword evidence="6" id="KW-0813">Transport</keyword>